<keyword evidence="2" id="KW-1185">Reference proteome</keyword>
<sequence>MFGEFRCTSCLCSSTSMQNDHQCRQNCYLLDLLEIANLHNGPSKHIWPHDPTLQIGANDNGCISIAKR</sequence>
<gene>
    <name evidence="1" type="ORF">TcWFU_001989</name>
</gene>
<proteinExistence type="predicted"/>
<dbReference type="Proteomes" id="UP001651158">
    <property type="component" value="Unassembled WGS sequence"/>
</dbReference>
<protein>
    <submittedName>
        <fullName evidence="1">Uncharacterized protein</fullName>
    </submittedName>
</protein>
<name>A0ABR4QP64_9CEST</name>
<reference evidence="1 2" key="1">
    <citation type="journal article" date="2022" name="Front. Cell. Infect. Microbiol.">
        <title>The Genomes of Two Strains of Taenia crassiceps the Animal Model for the Study of Human Cysticercosis.</title>
        <authorList>
            <person name="Bobes R.J."/>
            <person name="Estrada K."/>
            <person name="Rios-Valencia D.G."/>
            <person name="Calderon-Gallegos A."/>
            <person name="de la Torre P."/>
            <person name="Carrero J.C."/>
            <person name="Sanchez-Flores A."/>
            <person name="Laclette J.P."/>
        </authorList>
    </citation>
    <scope>NUCLEOTIDE SEQUENCE [LARGE SCALE GENOMIC DNA]</scope>
    <source>
        <strain evidence="1">WFUcys</strain>
    </source>
</reference>
<evidence type="ECO:0000313" key="2">
    <source>
        <dbReference type="Proteomes" id="UP001651158"/>
    </source>
</evidence>
<organism evidence="1 2">
    <name type="scientific">Taenia crassiceps</name>
    <dbReference type="NCBI Taxonomy" id="6207"/>
    <lineage>
        <taxon>Eukaryota</taxon>
        <taxon>Metazoa</taxon>
        <taxon>Spiralia</taxon>
        <taxon>Lophotrochozoa</taxon>
        <taxon>Platyhelminthes</taxon>
        <taxon>Cestoda</taxon>
        <taxon>Eucestoda</taxon>
        <taxon>Cyclophyllidea</taxon>
        <taxon>Taeniidae</taxon>
        <taxon>Taenia</taxon>
    </lineage>
</organism>
<comment type="caution">
    <text evidence="1">The sequence shown here is derived from an EMBL/GenBank/DDBJ whole genome shotgun (WGS) entry which is preliminary data.</text>
</comment>
<dbReference type="EMBL" id="JAKROA010000001">
    <property type="protein sequence ID" value="KAL5111492.1"/>
    <property type="molecule type" value="Genomic_DNA"/>
</dbReference>
<evidence type="ECO:0000313" key="1">
    <source>
        <dbReference type="EMBL" id="KAL5111492.1"/>
    </source>
</evidence>
<accession>A0ABR4QP64</accession>